<organism evidence="2 3">
    <name type="scientific">Telmatocola sphagniphila</name>
    <dbReference type="NCBI Taxonomy" id="1123043"/>
    <lineage>
        <taxon>Bacteria</taxon>
        <taxon>Pseudomonadati</taxon>
        <taxon>Planctomycetota</taxon>
        <taxon>Planctomycetia</taxon>
        <taxon>Gemmatales</taxon>
        <taxon>Gemmataceae</taxon>
    </lineage>
</organism>
<keyword evidence="1" id="KW-1133">Transmembrane helix</keyword>
<sequence>MGDIHMPFNSYFLPEATFIVGAALVVVTFAIVLLRQMRKILIVVAFFIVLGWGFFLYPKYSNELPWKDIQHRFENLRLDSHGR</sequence>
<dbReference type="AlphaFoldDB" id="A0A8E6ES76"/>
<accession>A0A8E6ES76</accession>
<reference evidence="2" key="1">
    <citation type="submission" date="2021-05" db="EMBL/GenBank/DDBJ databases">
        <title>Complete genome sequence of the cellulolytic planctomycete Telmatocola sphagniphila SP2T and characterization of the first cellulase from planctomycetes.</title>
        <authorList>
            <person name="Rakitin A.L."/>
            <person name="Beletsky A.V."/>
            <person name="Naumoff D.G."/>
            <person name="Kulichevskaya I.S."/>
            <person name="Mardanov A.V."/>
            <person name="Ravin N.V."/>
            <person name="Dedysh S.N."/>
        </authorList>
    </citation>
    <scope>NUCLEOTIDE SEQUENCE</scope>
    <source>
        <strain evidence="2">SP2T</strain>
    </source>
</reference>
<name>A0A8E6ES76_9BACT</name>
<evidence type="ECO:0000256" key="1">
    <source>
        <dbReference type="SAM" id="Phobius"/>
    </source>
</evidence>
<dbReference type="RefSeq" id="WP_213494181.1">
    <property type="nucleotide sequence ID" value="NZ_CP074694.1"/>
</dbReference>
<dbReference type="Proteomes" id="UP000676194">
    <property type="component" value="Chromosome"/>
</dbReference>
<protein>
    <submittedName>
        <fullName evidence="2">Uncharacterized protein</fullName>
    </submittedName>
</protein>
<feature type="transmembrane region" description="Helical" evidence="1">
    <location>
        <begin position="40"/>
        <end position="57"/>
    </location>
</feature>
<keyword evidence="1" id="KW-0812">Transmembrane</keyword>
<keyword evidence="3" id="KW-1185">Reference proteome</keyword>
<feature type="transmembrane region" description="Helical" evidence="1">
    <location>
        <begin position="12"/>
        <end position="33"/>
    </location>
</feature>
<evidence type="ECO:0000313" key="3">
    <source>
        <dbReference type="Proteomes" id="UP000676194"/>
    </source>
</evidence>
<evidence type="ECO:0000313" key="2">
    <source>
        <dbReference type="EMBL" id="QVL30304.1"/>
    </source>
</evidence>
<dbReference type="EMBL" id="CP074694">
    <property type="protein sequence ID" value="QVL30304.1"/>
    <property type="molecule type" value="Genomic_DNA"/>
</dbReference>
<dbReference type="KEGG" id="tsph:KIH39_15740"/>
<keyword evidence="1" id="KW-0472">Membrane</keyword>
<proteinExistence type="predicted"/>
<gene>
    <name evidence="2" type="ORF">KIH39_15740</name>
</gene>